<dbReference type="GO" id="GO:0005737">
    <property type="term" value="C:cytoplasm"/>
    <property type="evidence" value="ECO:0007669"/>
    <property type="project" value="UniProtKB-SubCell"/>
</dbReference>
<evidence type="ECO:0000313" key="7">
    <source>
        <dbReference type="EMBL" id="MXO94758.1"/>
    </source>
</evidence>
<dbReference type="Pfam" id="PF05509">
    <property type="entry name" value="TraY"/>
    <property type="match status" value="1"/>
</dbReference>
<keyword evidence="8" id="KW-1185">Reference proteome</keyword>
<comment type="caution">
    <text evidence="7">The sequence shown here is derived from an EMBL/GenBank/DDBJ whole genome shotgun (WGS) entry which is preliminary data.</text>
</comment>
<dbReference type="EMBL" id="WTYH01000001">
    <property type="protein sequence ID" value="MXO94758.1"/>
    <property type="molecule type" value="Genomic_DNA"/>
</dbReference>
<evidence type="ECO:0000256" key="4">
    <source>
        <dbReference type="ARBA" id="ARBA00022490"/>
    </source>
</evidence>
<keyword evidence="4" id="KW-0963">Cytoplasm</keyword>
<evidence type="ECO:0000256" key="3">
    <source>
        <dbReference type="ARBA" id="ARBA00020541"/>
    </source>
</evidence>
<dbReference type="Gene3D" id="1.10.1220.10">
    <property type="entry name" value="Met repressor-like"/>
    <property type="match status" value="1"/>
</dbReference>
<dbReference type="InterPro" id="IPR010985">
    <property type="entry name" value="Ribbon_hlx_hlx"/>
</dbReference>
<accession>A0A845A4D3</accession>
<protein>
    <recommendedName>
        <fullName evidence="3">Relaxosome protein TraY</fullName>
    </recommendedName>
</protein>
<evidence type="ECO:0000313" key="8">
    <source>
        <dbReference type="Proteomes" id="UP000460626"/>
    </source>
</evidence>
<comment type="similarity">
    <text evidence="2">Belongs to the TraY family.</text>
</comment>
<evidence type="ECO:0000256" key="2">
    <source>
        <dbReference type="ARBA" id="ARBA00007183"/>
    </source>
</evidence>
<proteinExistence type="inferred from homology"/>
<keyword evidence="6" id="KW-0238">DNA-binding</keyword>
<keyword evidence="5" id="KW-0184">Conjugation</keyword>
<dbReference type="Proteomes" id="UP000460626">
    <property type="component" value="Unassembled WGS sequence"/>
</dbReference>
<dbReference type="GO" id="GO:0006355">
    <property type="term" value="P:regulation of DNA-templated transcription"/>
    <property type="evidence" value="ECO:0007669"/>
    <property type="project" value="InterPro"/>
</dbReference>
<reference evidence="7 8" key="1">
    <citation type="submission" date="2019-12" db="EMBL/GenBank/DDBJ databases">
        <title>Genomic-based taxomic classification of the family Erythrobacteraceae.</title>
        <authorList>
            <person name="Xu L."/>
        </authorList>
    </citation>
    <scope>NUCLEOTIDE SEQUENCE [LARGE SCALE GENOMIC DNA]</scope>
    <source>
        <strain evidence="7 8">RC4-10-4</strain>
    </source>
</reference>
<dbReference type="RefSeq" id="WP_160731896.1">
    <property type="nucleotide sequence ID" value="NZ_BMJK01000001.1"/>
</dbReference>
<dbReference type="GO" id="GO:0003677">
    <property type="term" value="F:DNA binding"/>
    <property type="evidence" value="ECO:0007669"/>
    <property type="project" value="UniProtKB-KW"/>
</dbReference>
<gene>
    <name evidence="7" type="ORF">GRI62_14245</name>
</gene>
<comment type="subcellular location">
    <subcellularLocation>
        <location evidence="1">Cytoplasm</location>
    </subcellularLocation>
</comment>
<dbReference type="InterPro" id="IPR008876">
    <property type="entry name" value="TraY"/>
</dbReference>
<organism evidence="7 8">
    <name type="scientific">Aurantiacibacter arachoides</name>
    <dbReference type="NCBI Taxonomy" id="1850444"/>
    <lineage>
        <taxon>Bacteria</taxon>
        <taxon>Pseudomonadati</taxon>
        <taxon>Pseudomonadota</taxon>
        <taxon>Alphaproteobacteria</taxon>
        <taxon>Sphingomonadales</taxon>
        <taxon>Erythrobacteraceae</taxon>
        <taxon>Aurantiacibacter</taxon>
    </lineage>
</organism>
<dbReference type="OrthoDB" id="9845576at2"/>
<dbReference type="InterPro" id="IPR013321">
    <property type="entry name" value="Arc_rbn_hlx_hlx"/>
</dbReference>
<evidence type="ECO:0000256" key="5">
    <source>
        <dbReference type="ARBA" id="ARBA00022971"/>
    </source>
</evidence>
<dbReference type="AlphaFoldDB" id="A0A845A4D3"/>
<sequence length="244" mass="27174">MGRPSKSEEDRRQPVTLRFDPDVRARLEKHAAANGRSLGKEIEARVAATVGLDAQGLDLVRQISAEIVALTKRNKGKRWHADLTSWSAVAEMLAGGPISAMRPDDPWDEEDVKAILGQLINTYDQKANVVSKLAEIGLSISQDNKFGGLLKIASRNLERSSIDAIPDPALRQQALSLHDQLIALDADFDALRHAYGDAMRPYWEAELKGREIYRSHLQDQASHQRTFGEAFNAEHFLGLISSWR</sequence>
<evidence type="ECO:0000256" key="1">
    <source>
        <dbReference type="ARBA" id="ARBA00004496"/>
    </source>
</evidence>
<name>A0A845A4D3_9SPHN</name>
<evidence type="ECO:0000256" key="6">
    <source>
        <dbReference type="ARBA" id="ARBA00023125"/>
    </source>
</evidence>
<dbReference type="SUPFAM" id="SSF47598">
    <property type="entry name" value="Ribbon-helix-helix"/>
    <property type="match status" value="1"/>
</dbReference>